<proteinExistence type="predicted"/>
<gene>
    <name evidence="1" type="ORF">RXV79_07505</name>
</gene>
<dbReference type="EMBL" id="CP136336">
    <property type="protein sequence ID" value="WOB09905.1"/>
    <property type="molecule type" value="Genomic_DNA"/>
</dbReference>
<protein>
    <recommendedName>
        <fullName evidence="3">DUF4136 domain-containing protein</fullName>
    </recommendedName>
</protein>
<dbReference type="RefSeq" id="WP_316702778.1">
    <property type="nucleotide sequence ID" value="NZ_CP136336.1"/>
</dbReference>
<organism evidence="1 2">
    <name type="scientific">Piscinibacter gummiphilus</name>
    <dbReference type="NCBI Taxonomy" id="946333"/>
    <lineage>
        <taxon>Bacteria</taxon>
        <taxon>Pseudomonadati</taxon>
        <taxon>Pseudomonadota</taxon>
        <taxon>Betaproteobacteria</taxon>
        <taxon>Burkholderiales</taxon>
        <taxon>Sphaerotilaceae</taxon>
        <taxon>Piscinibacter</taxon>
    </lineage>
</organism>
<keyword evidence="2" id="KW-1185">Reference proteome</keyword>
<name>A0ABZ0CYA6_9BURK</name>
<evidence type="ECO:0008006" key="3">
    <source>
        <dbReference type="Google" id="ProtNLM"/>
    </source>
</evidence>
<evidence type="ECO:0000313" key="1">
    <source>
        <dbReference type="EMBL" id="WOB09905.1"/>
    </source>
</evidence>
<evidence type="ECO:0000313" key="2">
    <source>
        <dbReference type="Proteomes" id="UP001303946"/>
    </source>
</evidence>
<reference evidence="1 2" key="1">
    <citation type="submission" date="2023-10" db="EMBL/GenBank/DDBJ databases">
        <title>Bacteria for the degradation of biodegradable plastic PBAT(Polybutylene adipate terephthalate).</title>
        <authorList>
            <person name="Weon H.-Y."/>
            <person name="Yeon J."/>
        </authorList>
    </citation>
    <scope>NUCLEOTIDE SEQUENCE [LARGE SCALE GENOMIC DNA]</scope>
    <source>
        <strain evidence="1 2">SBD 7-3</strain>
    </source>
</reference>
<dbReference type="Proteomes" id="UP001303946">
    <property type="component" value="Chromosome"/>
</dbReference>
<accession>A0ABZ0CYA6</accession>
<sequence length="200" mass="19492">MRAVLIPLAGLAVLAGCATNPLDAQWADPQLTANAPLKGARVLVVCEAQDEVLRRICQDSVGAELTKVGVSPVAAPDVGASTSAPGGPAPYVSAARAANAKAVLVTSIAPGASVARSGFTVGLGVGGFGGGVGGGVGVSAPIGGTRVATSYAANASLTDVASGRLMWTARASEPASEVTSAQVANLAKKVVEGAGQSKLY</sequence>
<dbReference type="PROSITE" id="PS51257">
    <property type="entry name" value="PROKAR_LIPOPROTEIN"/>
    <property type="match status" value="1"/>
</dbReference>